<dbReference type="InterPro" id="IPR045748">
    <property type="entry name" value="DcaP"/>
</dbReference>
<keyword evidence="4" id="KW-1185">Reference proteome</keyword>
<comment type="caution">
    <text evidence="3">The sequence shown here is derived from an EMBL/GenBank/DDBJ whole genome shotgun (WGS) entry which is preliminary data.</text>
</comment>
<keyword evidence="1" id="KW-0175">Coiled coil</keyword>
<reference evidence="3 4" key="1">
    <citation type="submission" date="2018-11" db="EMBL/GenBank/DDBJ databases">
        <title>Genomic Encyclopedia of Type Strains, Phase IV (KMG-IV): sequencing the most valuable type-strain genomes for metagenomic binning, comparative biology and taxonomic classification.</title>
        <authorList>
            <person name="Goeker M."/>
        </authorList>
    </citation>
    <scope>NUCLEOTIDE SEQUENCE [LARGE SCALE GENOMIC DNA]</scope>
    <source>
        <strain evidence="3 4">DSM 100316</strain>
    </source>
</reference>
<protein>
    <recommendedName>
        <fullName evidence="5">Porin-like protein</fullName>
    </recommendedName>
</protein>
<organism evidence="3 4">
    <name type="scientific">Sinobacterium caligoides</name>
    <dbReference type="NCBI Taxonomy" id="933926"/>
    <lineage>
        <taxon>Bacteria</taxon>
        <taxon>Pseudomonadati</taxon>
        <taxon>Pseudomonadota</taxon>
        <taxon>Gammaproteobacteria</taxon>
        <taxon>Cellvibrionales</taxon>
        <taxon>Spongiibacteraceae</taxon>
        <taxon>Sinobacterium</taxon>
    </lineage>
</organism>
<name>A0A3N2DE61_9GAMM</name>
<proteinExistence type="predicted"/>
<dbReference type="OrthoDB" id="190887at2"/>
<evidence type="ECO:0000256" key="2">
    <source>
        <dbReference type="SAM" id="SignalP"/>
    </source>
</evidence>
<feature type="chain" id="PRO_5017940782" description="Porin-like protein" evidence="2">
    <location>
        <begin position="25"/>
        <end position="468"/>
    </location>
</feature>
<dbReference type="RefSeq" id="WP_123713943.1">
    <property type="nucleotide sequence ID" value="NZ_RKHR01000008.1"/>
</dbReference>
<evidence type="ECO:0000256" key="1">
    <source>
        <dbReference type="SAM" id="Coils"/>
    </source>
</evidence>
<keyword evidence="2" id="KW-0732">Signal</keyword>
<sequence length="468" mass="51378">MLKKITVAALAPATLLLASPNSLAASNAELEAQIRQMQAVIEQMQRQMQEKNALEQEFIKEQRVSTTSRQYQSGTGTQAGSVKASDQQVSIKLGGFANLVTAYDGGNGMNNPDSFIVSQIPIKKGDGKYYISDGQTYTGSGDQFHIGANQSRFSVEALTPSPFGTLKMFLEGDFHGGGNSFRLRHAYGQTGAWTLGQTWSTFDNLSANPATVDWQGAPGVLALRQPLIRYNHSFAEHWDASLALEDNSYASELDDISNDDDVAESINFDRPDLHLMLKNSGDWGNIQGNYVYTSFKGKPAFGTTANYKSKRIDGYGAKLSGVINITQHTALQLSAAYVDGASHYIADLSGSGNTLAIDDDGNVDTVTAEAYSVAIAQQWNDHLRSTFAYSMVDVDNGGYYYDKNDAGYIPGVSLSRYTESAYYVANIFWDIDEHITTGFEYLYGEREDTDGYDGDSQRVHFMTQYNFN</sequence>
<accession>A0A3N2DE61</accession>
<dbReference type="AlphaFoldDB" id="A0A3N2DE61"/>
<evidence type="ECO:0008006" key="5">
    <source>
        <dbReference type="Google" id="ProtNLM"/>
    </source>
</evidence>
<dbReference type="Pfam" id="PF19577">
    <property type="entry name" value="DcaP"/>
    <property type="match status" value="1"/>
</dbReference>
<evidence type="ECO:0000313" key="4">
    <source>
        <dbReference type="Proteomes" id="UP000275394"/>
    </source>
</evidence>
<dbReference type="EMBL" id="RKHR01000008">
    <property type="protein sequence ID" value="ROR97948.1"/>
    <property type="molecule type" value="Genomic_DNA"/>
</dbReference>
<gene>
    <name evidence="3" type="ORF">EDC56_3617</name>
</gene>
<feature type="signal peptide" evidence="2">
    <location>
        <begin position="1"/>
        <end position="24"/>
    </location>
</feature>
<feature type="coiled-coil region" evidence="1">
    <location>
        <begin position="23"/>
        <end position="64"/>
    </location>
</feature>
<dbReference type="SUPFAM" id="SSF56935">
    <property type="entry name" value="Porins"/>
    <property type="match status" value="1"/>
</dbReference>
<dbReference type="Proteomes" id="UP000275394">
    <property type="component" value="Unassembled WGS sequence"/>
</dbReference>
<evidence type="ECO:0000313" key="3">
    <source>
        <dbReference type="EMBL" id="ROR97948.1"/>
    </source>
</evidence>